<name>A0ABY4BP50_9FLAO</name>
<keyword evidence="2" id="KW-1185">Reference proteome</keyword>
<sequence>MIKEKKLTSIRIDKNLYLRLQMAAKRENRSLNNFIETALYESVSYEPNEETIAAMEEVQEMIKNGTGKPIKNIREFLEMMRDEDGEEV</sequence>
<evidence type="ECO:0000313" key="1">
    <source>
        <dbReference type="EMBL" id="UOE40968.1"/>
    </source>
</evidence>
<dbReference type="InterPro" id="IPR013321">
    <property type="entry name" value="Arc_rbn_hlx_hlx"/>
</dbReference>
<gene>
    <name evidence="1" type="ORF">MTP09_13845</name>
</gene>
<dbReference type="InterPro" id="IPR008651">
    <property type="entry name" value="Uncharacterised_HicB"/>
</dbReference>
<dbReference type="RefSeq" id="WP_243549152.1">
    <property type="nucleotide sequence ID" value="NZ_CP094532.1"/>
</dbReference>
<protein>
    <submittedName>
        <fullName evidence="1">Toxin-antitoxin system HicB family antitoxin</fullName>
    </submittedName>
</protein>
<dbReference type="Pfam" id="PF05534">
    <property type="entry name" value="HicB"/>
    <property type="match status" value="1"/>
</dbReference>
<organism evidence="1 2">
    <name type="scientific">Chryseobacterium suipulveris</name>
    <dbReference type="NCBI Taxonomy" id="2929800"/>
    <lineage>
        <taxon>Bacteria</taxon>
        <taxon>Pseudomonadati</taxon>
        <taxon>Bacteroidota</taxon>
        <taxon>Flavobacteriia</taxon>
        <taxon>Flavobacteriales</taxon>
        <taxon>Weeksellaceae</taxon>
        <taxon>Chryseobacterium group</taxon>
        <taxon>Chryseobacterium</taxon>
    </lineage>
</organism>
<reference evidence="1 2" key="1">
    <citation type="submission" date="2022-03" db="EMBL/GenBank/DDBJ databases">
        <title>Chryseobacterium sp. isolated from particulate matters in swine house.</title>
        <authorList>
            <person name="Won M."/>
            <person name="Kim S.-J."/>
            <person name="Kwon S.-W."/>
        </authorList>
    </citation>
    <scope>NUCLEOTIDE SEQUENCE [LARGE SCALE GENOMIC DNA]</scope>
    <source>
        <strain evidence="1 2">SC2-2</strain>
    </source>
</reference>
<dbReference type="Proteomes" id="UP000831460">
    <property type="component" value="Chromosome"/>
</dbReference>
<dbReference type="Gene3D" id="1.10.1220.10">
    <property type="entry name" value="Met repressor-like"/>
    <property type="match status" value="1"/>
</dbReference>
<proteinExistence type="predicted"/>
<accession>A0ABY4BP50</accession>
<dbReference type="SUPFAM" id="SSF47598">
    <property type="entry name" value="Ribbon-helix-helix"/>
    <property type="match status" value="1"/>
</dbReference>
<dbReference type="EMBL" id="CP094532">
    <property type="protein sequence ID" value="UOE40968.1"/>
    <property type="molecule type" value="Genomic_DNA"/>
</dbReference>
<evidence type="ECO:0000313" key="2">
    <source>
        <dbReference type="Proteomes" id="UP000831460"/>
    </source>
</evidence>
<dbReference type="InterPro" id="IPR010985">
    <property type="entry name" value="Ribbon_hlx_hlx"/>
</dbReference>